<dbReference type="OrthoDB" id="7391519at2759"/>
<dbReference type="InterPro" id="IPR005135">
    <property type="entry name" value="Endo/exonuclease/phosphatase"/>
</dbReference>
<proteinExistence type="predicted"/>
<dbReference type="STRING" id="105785.A0A2J7RST3"/>
<dbReference type="InParanoid" id="A0A2J7RST3"/>
<dbReference type="GO" id="GO:0003824">
    <property type="term" value="F:catalytic activity"/>
    <property type="evidence" value="ECO:0007669"/>
    <property type="project" value="InterPro"/>
</dbReference>
<evidence type="ECO:0000313" key="2">
    <source>
        <dbReference type="EMBL" id="PNF43884.1"/>
    </source>
</evidence>
<dbReference type="Pfam" id="PF14529">
    <property type="entry name" value="Exo_endo_phos_2"/>
    <property type="match status" value="1"/>
</dbReference>
<dbReference type="PANTHER" id="PTHR33273:SF4">
    <property type="entry name" value="ENDONUCLEASE_EXONUCLEASE_PHOSPHATASE DOMAIN-CONTAINING PROTEIN"/>
    <property type="match status" value="1"/>
</dbReference>
<feature type="domain" description="Endonuclease/exonuclease/phosphatase" evidence="1">
    <location>
        <begin position="67"/>
        <end position="184"/>
    </location>
</feature>
<feature type="non-terminal residue" evidence="2">
    <location>
        <position position="1"/>
    </location>
</feature>
<evidence type="ECO:0000259" key="1">
    <source>
        <dbReference type="Pfam" id="PF14529"/>
    </source>
</evidence>
<organism evidence="2 3">
    <name type="scientific">Cryptotermes secundus</name>
    <dbReference type="NCBI Taxonomy" id="105785"/>
    <lineage>
        <taxon>Eukaryota</taxon>
        <taxon>Metazoa</taxon>
        <taxon>Ecdysozoa</taxon>
        <taxon>Arthropoda</taxon>
        <taxon>Hexapoda</taxon>
        <taxon>Insecta</taxon>
        <taxon>Pterygota</taxon>
        <taxon>Neoptera</taxon>
        <taxon>Polyneoptera</taxon>
        <taxon>Dictyoptera</taxon>
        <taxon>Blattodea</taxon>
        <taxon>Blattoidea</taxon>
        <taxon>Termitoidae</taxon>
        <taxon>Kalotermitidae</taxon>
        <taxon>Cryptotermitinae</taxon>
        <taxon>Cryptotermes</taxon>
    </lineage>
</organism>
<evidence type="ECO:0000313" key="3">
    <source>
        <dbReference type="Proteomes" id="UP000235965"/>
    </source>
</evidence>
<accession>A0A2J7RST3</accession>
<dbReference type="Proteomes" id="UP000235965">
    <property type="component" value="Unassembled WGS sequence"/>
</dbReference>
<gene>
    <name evidence="2" type="ORF">B7P43_G02776</name>
</gene>
<dbReference type="AlphaFoldDB" id="A0A2J7RST3"/>
<dbReference type="SUPFAM" id="SSF56219">
    <property type="entry name" value="DNase I-like"/>
    <property type="match status" value="1"/>
</dbReference>
<protein>
    <recommendedName>
        <fullName evidence="1">Endonuclease/exonuclease/phosphatase domain-containing protein</fullName>
    </recommendedName>
</protein>
<sequence length="231" mass="26170">PWLYKGQVRGLTSTGGTVYSTVPHNNARSCVYIRNHVNALPLLELCSRDVTAVRITYPYRGGSRELIIASVYLPYDSDGTPPTKEMRDVTDYCCSRKKQLIIGCDANVHHILWGSTDTTPRGESVMKFLVSSNLNILNHGNEPTFMVFNRKEVTDLTLGTNNIGNLVSNWHVSDEPSLSDRRYMCFQISNITVDQGTYRNPKRTNWESYKDDLKVNLETISRNICTINDVD</sequence>
<dbReference type="Gene3D" id="3.60.10.10">
    <property type="entry name" value="Endonuclease/exonuclease/phosphatase"/>
    <property type="match status" value="1"/>
</dbReference>
<dbReference type="EMBL" id="NEVH01000250">
    <property type="protein sequence ID" value="PNF43884.1"/>
    <property type="molecule type" value="Genomic_DNA"/>
</dbReference>
<dbReference type="InterPro" id="IPR036691">
    <property type="entry name" value="Endo/exonu/phosph_ase_sf"/>
</dbReference>
<dbReference type="PANTHER" id="PTHR33273">
    <property type="entry name" value="DOMAIN-CONTAINING PROTEIN, PUTATIVE-RELATED"/>
    <property type="match status" value="1"/>
</dbReference>
<name>A0A2J7RST3_9NEOP</name>
<reference evidence="2 3" key="1">
    <citation type="submission" date="2017-12" db="EMBL/GenBank/DDBJ databases">
        <title>Hemimetabolous genomes reveal molecular basis of termite eusociality.</title>
        <authorList>
            <person name="Harrison M.C."/>
            <person name="Jongepier E."/>
            <person name="Robertson H.M."/>
            <person name="Arning N."/>
            <person name="Bitard-Feildel T."/>
            <person name="Chao H."/>
            <person name="Childers C.P."/>
            <person name="Dinh H."/>
            <person name="Doddapaneni H."/>
            <person name="Dugan S."/>
            <person name="Gowin J."/>
            <person name="Greiner C."/>
            <person name="Han Y."/>
            <person name="Hu H."/>
            <person name="Hughes D.S.T."/>
            <person name="Huylmans A.-K."/>
            <person name="Kemena C."/>
            <person name="Kremer L.P.M."/>
            <person name="Lee S.L."/>
            <person name="Lopez-Ezquerra A."/>
            <person name="Mallet L."/>
            <person name="Monroy-Kuhn J.M."/>
            <person name="Moser A."/>
            <person name="Murali S.C."/>
            <person name="Muzny D.M."/>
            <person name="Otani S."/>
            <person name="Piulachs M.-D."/>
            <person name="Poelchau M."/>
            <person name="Qu J."/>
            <person name="Schaub F."/>
            <person name="Wada-Katsumata A."/>
            <person name="Worley K.C."/>
            <person name="Xie Q."/>
            <person name="Ylla G."/>
            <person name="Poulsen M."/>
            <person name="Gibbs R.A."/>
            <person name="Schal C."/>
            <person name="Richards S."/>
            <person name="Belles X."/>
            <person name="Korb J."/>
            <person name="Bornberg-Bauer E."/>
        </authorList>
    </citation>
    <scope>NUCLEOTIDE SEQUENCE [LARGE SCALE GENOMIC DNA]</scope>
    <source>
        <tissue evidence="2">Whole body</tissue>
    </source>
</reference>
<keyword evidence="3" id="KW-1185">Reference proteome</keyword>
<comment type="caution">
    <text evidence="2">The sequence shown here is derived from an EMBL/GenBank/DDBJ whole genome shotgun (WGS) entry which is preliminary data.</text>
</comment>